<sequence length="178" mass="21205">MRKKELRNLCLEQQEELRQLRAEKEKLQAQLAEKQLLNSYLQMDLMDWSHCYEQLAQKPAIEIIMLDLKQLGLWSASLPDQKEKQELFQWLISQRQEQLNLLRDRLANRQLPQSEKERLFGLFQQAYAPFANNWKGKDFGPNLQLWEQKSRNLLWQKTRADLSSSLAENQLIEASYSN</sequence>
<dbReference type="AlphaFoldDB" id="J1I7Y4"/>
<organism evidence="2 3">
    <name type="scientific">Saprospira grandis DSM 2844</name>
    <dbReference type="NCBI Taxonomy" id="694433"/>
    <lineage>
        <taxon>Bacteria</taxon>
        <taxon>Pseudomonadati</taxon>
        <taxon>Bacteroidota</taxon>
        <taxon>Saprospiria</taxon>
        <taxon>Saprospirales</taxon>
        <taxon>Saprospiraceae</taxon>
        <taxon>Saprospira</taxon>
    </lineage>
</organism>
<evidence type="ECO:0000313" key="3">
    <source>
        <dbReference type="Proteomes" id="UP000005113"/>
    </source>
</evidence>
<protein>
    <submittedName>
        <fullName evidence="2">Uncharacterized protein</fullName>
    </submittedName>
</protein>
<proteinExistence type="predicted"/>
<dbReference type="EMBL" id="JH719942">
    <property type="protein sequence ID" value="EJF54935.1"/>
    <property type="molecule type" value="Genomic_DNA"/>
</dbReference>
<keyword evidence="1" id="KW-0175">Coiled coil</keyword>
<dbReference type="RefSeq" id="WP_002660893.1">
    <property type="nucleotide sequence ID" value="NZ_JH719942.1"/>
</dbReference>
<reference evidence="3" key="1">
    <citation type="journal article" date="2012" name="Stand. Genomic Sci.">
        <title>Permanent draft genome sequence of the gliding predator Saprospira grandis strain Sa g1 (= HR1).</title>
        <authorList>
            <person name="Mavromatis K."/>
            <person name="Chertkov O."/>
            <person name="Lapidus A."/>
            <person name="Nolan M."/>
            <person name="Lucas S."/>
            <person name="Tice H."/>
            <person name="Del Rio T.G."/>
            <person name="Cheng J.F."/>
            <person name="Han C."/>
            <person name="Tapia R."/>
            <person name="Bruce D."/>
            <person name="Goodwin L.A."/>
            <person name="Pitluck S."/>
            <person name="Huntemann M."/>
            <person name="Liolios K."/>
            <person name="Pagani I."/>
            <person name="Ivanova N."/>
            <person name="Mikhailova N."/>
            <person name="Pati A."/>
            <person name="Chen A."/>
            <person name="Palaniappan K."/>
            <person name="Land M."/>
            <person name="Brambilla E.M."/>
            <person name="Rohde M."/>
            <person name="Spring S."/>
            <person name="Goker M."/>
            <person name="Detter J.C."/>
            <person name="Bristow J."/>
            <person name="Eisen J.A."/>
            <person name="Markowitz V."/>
            <person name="Hugenholtz P."/>
            <person name="Kyrpides N.C."/>
            <person name="Klenk H.P."/>
            <person name="Woyke T."/>
        </authorList>
    </citation>
    <scope>NUCLEOTIDE SEQUENCE [LARGE SCALE GENOMIC DNA]</scope>
    <source>
        <strain evidence="3">DSM 2844</strain>
    </source>
</reference>
<accession>J1I7Y4</accession>
<evidence type="ECO:0000256" key="1">
    <source>
        <dbReference type="SAM" id="Coils"/>
    </source>
</evidence>
<evidence type="ECO:0000313" key="2">
    <source>
        <dbReference type="EMBL" id="EJF54935.1"/>
    </source>
</evidence>
<dbReference type="HOGENOM" id="CLU_1509560_0_0_10"/>
<gene>
    <name evidence="2" type="ORF">SapgrDRAFT_3291</name>
</gene>
<dbReference type="Proteomes" id="UP000005113">
    <property type="component" value="Unassembled WGS sequence"/>
</dbReference>
<feature type="coiled-coil region" evidence="1">
    <location>
        <begin position="3"/>
        <end position="37"/>
    </location>
</feature>
<name>J1I7Y4_9BACT</name>